<gene>
    <name evidence="2" type="ORF">LX59_00945</name>
</gene>
<proteinExistence type="predicted"/>
<dbReference type="AlphaFoldDB" id="A0A562J0U5"/>
<reference evidence="2 3" key="1">
    <citation type="submission" date="2019-07" db="EMBL/GenBank/DDBJ databases">
        <title>Genomic Encyclopedia of Type Strains, Phase I: the one thousand microbial genomes (KMG-I) project.</title>
        <authorList>
            <person name="Kyrpides N."/>
        </authorList>
    </citation>
    <scope>NUCLEOTIDE SEQUENCE [LARGE SCALE GENOMIC DNA]</scope>
    <source>
        <strain evidence="2 3">DSM 375</strain>
    </source>
</reference>
<dbReference type="RefSeq" id="WP_246118671.1">
    <property type="nucleotide sequence ID" value="NZ_VLKG01000002.1"/>
</dbReference>
<sequence length="605" mass="65977">MTDLNLPMEVIPPEPPQPLISDEVESQALYPVEALGSLLGAAVSAISSAVRVPESLAAQSVLSAAAMAAQPHANLTLDGRILPLSLFFLTVAESGDRKSGADRPALRAHHEHQRALVSAYREQQRTYRIEKAAYDKACEALLKQSKGDNMEGIAEQVAALPEPQMPRQPFILAEEPTLEGLQKAFLRGQSSMGLFSDEGGQFFGGNAMKPENLLKSVSGLSKFWDGSPINRTRASDEESASCYGSRLSAHLMMQPVVAKEVLANPIMQGQGFLARFLVSWPESLAGSRLYRSIDLNADPSMGQYWQRMTELLKKPLNLNDQGELDPRSITLTPEAKALWIAEHDRIEGQLGRLGDYADIKAVGSKAAEQILRIAGVLAVVDDQASVDSNILQRAIELGRWYLGEALRLCYPVRQDPELVKAQKLIDWLHAKGWTEFDARTLQREGPSFVRKSAHTRNRLLNKLVIARHLSADDSGKIYRLNPLSLATFATPATSPVFQGVELCDASATPCDKAATRPVSPDFVATLSQPVAMPSQAESPVSTRLVAGVANVASTEASNLIKHPQPKPCVNTQSPPEPIKENPKPAVKEDQLCLFNPERGLWEGEI</sequence>
<feature type="compositionally biased region" description="Basic and acidic residues" evidence="1">
    <location>
        <begin position="577"/>
        <end position="589"/>
    </location>
</feature>
<name>A0A562J0U5_9GAMM</name>
<comment type="caution">
    <text evidence="2">The sequence shown here is derived from an EMBL/GenBank/DDBJ whole genome shotgun (WGS) entry which is preliminary data.</text>
</comment>
<dbReference type="Proteomes" id="UP000319627">
    <property type="component" value="Unassembled WGS sequence"/>
</dbReference>
<evidence type="ECO:0000313" key="2">
    <source>
        <dbReference type="EMBL" id="TWH76899.1"/>
    </source>
</evidence>
<dbReference type="InterPro" id="IPR025048">
    <property type="entry name" value="DUF3987"/>
</dbReference>
<protein>
    <submittedName>
        <fullName evidence="2">Uncharacterized protein DUF3987</fullName>
    </submittedName>
</protein>
<evidence type="ECO:0000313" key="3">
    <source>
        <dbReference type="Proteomes" id="UP000319627"/>
    </source>
</evidence>
<evidence type="ECO:0000256" key="1">
    <source>
        <dbReference type="SAM" id="MobiDB-lite"/>
    </source>
</evidence>
<feature type="region of interest" description="Disordered" evidence="1">
    <location>
        <begin position="560"/>
        <end position="589"/>
    </location>
</feature>
<dbReference type="Pfam" id="PF13148">
    <property type="entry name" value="DUF3987"/>
    <property type="match status" value="1"/>
</dbReference>
<organism evidence="2 3">
    <name type="scientific">Azomonas agilis</name>
    <dbReference type="NCBI Taxonomy" id="116849"/>
    <lineage>
        <taxon>Bacteria</taxon>
        <taxon>Pseudomonadati</taxon>
        <taxon>Pseudomonadota</taxon>
        <taxon>Gammaproteobacteria</taxon>
        <taxon>Pseudomonadales</taxon>
        <taxon>Pseudomonadaceae</taxon>
        <taxon>Azomonas</taxon>
    </lineage>
</organism>
<accession>A0A562J0U5</accession>
<dbReference type="EMBL" id="VLKG01000002">
    <property type="protein sequence ID" value="TWH76899.1"/>
    <property type="molecule type" value="Genomic_DNA"/>
</dbReference>
<keyword evidence="3" id="KW-1185">Reference proteome</keyword>